<dbReference type="PROSITE" id="PS50893">
    <property type="entry name" value="ABC_TRANSPORTER_2"/>
    <property type="match status" value="1"/>
</dbReference>
<comment type="caution">
    <text evidence="10">The sequence shown here is derived from an EMBL/GenBank/DDBJ whole genome shotgun (WGS) entry which is preliminary data.</text>
</comment>
<dbReference type="Pfam" id="PF00005">
    <property type="entry name" value="ABC_tran"/>
    <property type="match status" value="1"/>
</dbReference>
<keyword evidence="4 10" id="KW-0067">ATP-binding</keyword>
<dbReference type="Proteomes" id="UP000664109">
    <property type="component" value="Unassembled WGS sequence"/>
</dbReference>
<evidence type="ECO:0000259" key="9">
    <source>
        <dbReference type="PROSITE" id="PS50893"/>
    </source>
</evidence>
<evidence type="ECO:0000256" key="5">
    <source>
        <dbReference type="ARBA" id="ARBA00022989"/>
    </source>
</evidence>
<dbReference type="InterPro" id="IPR003439">
    <property type="entry name" value="ABC_transporter-like_ATP-bd"/>
</dbReference>
<dbReference type="InterPro" id="IPR027417">
    <property type="entry name" value="P-loop_NTPase"/>
</dbReference>
<dbReference type="SUPFAM" id="SSF52540">
    <property type="entry name" value="P-loop containing nucleoside triphosphate hydrolases"/>
    <property type="match status" value="1"/>
</dbReference>
<evidence type="ECO:0000256" key="1">
    <source>
        <dbReference type="ARBA" id="ARBA00004651"/>
    </source>
</evidence>
<feature type="transmembrane region" description="Helical" evidence="8">
    <location>
        <begin position="151"/>
        <end position="180"/>
    </location>
</feature>
<protein>
    <submittedName>
        <fullName evidence="10">ABC transporter ATP-binding protein</fullName>
    </submittedName>
</protein>
<dbReference type="PANTHER" id="PTHR24221:SF654">
    <property type="entry name" value="ATP-BINDING CASSETTE SUB-FAMILY B MEMBER 6"/>
    <property type="match status" value="1"/>
</dbReference>
<dbReference type="Gene3D" id="3.40.50.300">
    <property type="entry name" value="P-loop containing nucleotide triphosphate hydrolases"/>
    <property type="match status" value="1"/>
</dbReference>
<feature type="domain" description="ABC transporter" evidence="9">
    <location>
        <begin position="359"/>
        <end position="594"/>
    </location>
</feature>
<feature type="region of interest" description="Disordered" evidence="7">
    <location>
        <begin position="320"/>
        <end position="352"/>
    </location>
</feature>
<keyword evidence="2 8" id="KW-0812">Transmembrane</keyword>
<gene>
    <name evidence="10" type="ORF">JE024_05575</name>
</gene>
<sequence length="601" mass="62698">MSGERRVWTDRLRLTPLAVGARVAPGWTLGTAAALLVAAAAPAASAWCTGLLVGAALPGASGTAAIAPVVAALVVVFLVGQLATLLVATVSDLYGGVLEGAVERAAIEALVDARTGADAPVRELVERLRDTGPVRHLVVATCQHLLTRGQAVLAGCLLVALAPPTGAVAVVCFLVCALLLEADYDREQARAYSVADSTRRPRHLLSLAFDPAAAREIKVFGAADWIVRRYQEAATEHGEVSSRTARPLRVAYAAVLLSGVLLLADLARRSADGLLDAGGLAVGVAALTALTGVFAVTMNVVHSGLAVALFAQVREAGVLRGRTRRTPPGEHPPEHPPERPSGPASASAGRPVPGEGSVIRFENVSFRYPGGDPVFENLSFEVRLGRSLAVVGLNGAGKSTLVRLLTGVLRPDAGSITCDGEPLGPPEERPAPAFAFLGQHFVRYPATLDQNVTLTARTVPVRPAARALVAGLVPQEEPSPLLAQGVRGGAGLSGGQWQRVATARAVQALDPETCRVLVLDEPTAALDAQAEARFFGEAGALTGPGSTMVMVSHRLSGVKDADEILVLADGHIRERGDHASLMRRPGRYAQMFTAQARRYDH</sequence>
<reference evidence="10 11" key="1">
    <citation type="journal article" date="2016" name="Arch. Microbiol.">
        <title>Streptomyces zhihengii sp. nov., isolated from rhizospheric soil of Psammosilene tunicoides.</title>
        <authorList>
            <person name="Huang M.J."/>
            <person name="Fei J.J."/>
            <person name="Salam N."/>
            <person name="Kim C.J."/>
            <person name="Hozzein W.N."/>
            <person name="Xiao M."/>
            <person name="Huang H.Q."/>
            <person name="Li W.J."/>
        </authorList>
    </citation>
    <scope>NUCLEOTIDE SEQUENCE [LARGE SCALE GENOMIC DNA]</scope>
    <source>
        <strain evidence="10 11">YIM T102</strain>
    </source>
</reference>
<evidence type="ECO:0000313" key="10">
    <source>
        <dbReference type="EMBL" id="MBM9618219.1"/>
    </source>
</evidence>
<accession>A0ABS2UL05</accession>
<proteinExistence type="predicted"/>
<comment type="subcellular location">
    <subcellularLocation>
        <location evidence="1">Cell membrane</location>
        <topology evidence="1">Multi-pass membrane protein</topology>
    </subcellularLocation>
</comment>
<evidence type="ECO:0000256" key="6">
    <source>
        <dbReference type="ARBA" id="ARBA00023136"/>
    </source>
</evidence>
<evidence type="ECO:0000256" key="4">
    <source>
        <dbReference type="ARBA" id="ARBA00022840"/>
    </source>
</evidence>
<dbReference type="CDD" id="cd03228">
    <property type="entry name" value="ABCC_MRP_Like"/>
    <property type="match status" value="1"/>
</dbReference>
<dbReference type="PANTHER" id="PTHR24221">
    <property type="entry name" value="ATP-BINDING CASSETTE SUB-FAMILY B"/>
    <property type="match status" value="1"/>
</dbReference>
<evidence type="ECO:0000313" key="11">
    <source>
        <dbReference type="Proteomes" id="UP000664109"/>
    </source>
</evidence>
<dbReference type="SUPFAM" id="SSF90123">
    <property type="entry name" value="ABC transporter transmembrane region"/>
    <property type="match status" value="1"/>
</dbReference>
<evidence type="ECO:0000256" key="7">
    <source>
        <dbReference type="SAM" id="MobiDB-lite"/>
    </source>
</evidence>
<dbReference type="SMART" id="SM00382">
    <property type="entry name" value="AAA"/>
    <property type="match status" value="1"/>
</dbReference>
<dbReference type="InterPro" id="IPR003593">
    <property type="entry name" value="AAA+_ATPase"/>
</dbReference>
<dbReference type="InterPro" id="IPR039421">
    <property type="entry name" value="Type_1_exporter"/>
</dbReference>
<evidence type="ECO:0000256" key="3">
    <source>
        <dbReference type="ARBA" id="ARBA00022741"/>
    </source>
</evidence>
<dbReference type="GO" id="GO:0005524">
    <property type="term" value="F:ATP binding"/>
    <property type="evidence" value="ECO:0007669"/>
    <property type="project" value="UniProtKB-KW"/>
</dbReference>
<keyword evidence="3" id="KW-0547">Nucleotide-binding</keyword>
<keyword evidence="5 8" id="KW-1133">Transmembrane helix</keyword>
<feature type="transmembrane region" description="Helical" evidence="8">
    <location>
        <begin position="280"/>
        <end position="310"/>
    </location>
</feature>
<feature type="compositionally biased region" description="Basic and acidic residues" evidence="7">
    <location>
        <begin position="327"/>
        <end position="338"/>
    </location>
</feature>
<dbReference type="RefSeq" id="WP_205372513.1">
    <property type="nucleotide sequence ID" value="NZ_JAFEJA010000001.1"/>
</dbReference>
<keyword evidence="11" id="KW-1185">Reference proteome</keyword>
<keyword evidence="6 8" id="KW-0472">Membrane</keyword>
<evidence type="ECO:0000256" key="2">
    <source>
        <dbReference type="ARBA" id="ARBA00022692"/>
    </source>
</evidence>
<dbReference type="Gene3D" id="1.20.1560.10">
    <property type="entry name" value="ABC transporter type 1, transmembrane domain"/>
    <property type="match status" value="1"/>
</dbReference>
<dbReference type="EMBL" id="JAFEJA010000001">
    <property type="protein sequence ID" value="MBM9618219.1"/>
    <property type="molecule type" value="Genomic_DNA"/>
</dbReference>
<dbReference type="InterPro" id="IPR036640">
    <property type="entry name" value="ABC1_TM_sf"/>
</dbReference>
<feature type="transmembrane region" description="Helical" evidence="8">
    <location>
        <begin position="32"/>
        <end position="57"/>
    </location>
</feature>
<name>A0ABS2UL05_9ACTN</name>
<evidence type="ECO:0000256" key="8">
    <source>
        <dbReference type="SAM" id="Phobius"/>
    </source>
</evidence>
<feature type="transmembrane region" description="Helical" evidence="8">
    <location>
        <begin position="64"/>
        <end position="88"/>
    </location>
</feature>
<organism evidence="10 11">
    <name type="scientific">Streptomyces zhihengii</name>
    <dbReference type="NCBI Taxonomy" id="1818004"/>
    <lineage>
        <taxon>Bacteria</taxon>
        <taxon>Bacillati</taxon>
        <taxon>Actinomycetota</taxon>
        <taxon>Actinomycetes</taxon>
        <taxon>Kitasatosporales</taxon>
        <taxon>Streptomycetaceae</taxon>
        <taxon>Streptomyces</taxon>
    </lineage>
</organism>